<dbReference type="AlphaFoldDB" id="A0A226F0X4"/>
<name>A0A226F0X4_FOLCA</name>
<protein>
    <submittedName>
        <fullName evidence="1">Uncharacterized protein</fullName>
    </submittedName>
</protein>
<gene>
    <name evidence="1" type="ORF">Fcan01_01996</name>
</gene>
<dbReference type="Proteomes" id="UP000198287">
    <property type="component" value="Unassembled WGS sequence"/>
</dbReference>
<comment type="caution">
    <text evidence="1">The sequence shown here is derived from an EMBL/GenBank/DDBJ whole genome shotgun (WGS) entry which is preliminary data.</text>
</comment>
<proteinExistence type="predicted"/>
<evidence type="ECO:0000313" key="1">
    <source>
        <dbReference type="EMBL" id="OXA62851.1"/>
    </source>
</evidence>
<evidence type="ECO:0000313" key="2">
    <source>
        <dbReference type="Proteomes" id="UP000198287"/>
    </source>
</evidence>
<keyword evidence="2" id="KW-1185">Reference proteome</keyword>
<sequence>MALLRLMMNIRIADLSINELNATTVSGGWGEVVIVVALVVLLSIVEECCSAKYTPTLQLDDEGLTNLLDNLSLPDQRISGYRVDRSYYRRQWAYNDRPAKFENKYYGEVKPKGRKHHPLFNGK</sequence>
<accession>A0A226F0X4</accession>
<organism evidence="1 2">
    <name type="scientific">Folsomia candida</name>
    <name type="common">Springtail</name>
    <dbReference type="NCBI Taxonomy" id="158441"/>
    <lineage>
        <taxon>Eukaryota</taxon>
        <taxon>Metazoa</taxon>
        <taxon>Ecdysozoa</taxon>
        <taxon>Arthropoda</taxon>
        <taxon>Hexapoda</taxon>
        <taxon>Collembola</taxon>
        <taxon>Entomobryomorpha</taxon>
        <taxon>Isotomoidea</taxon>
        <taxon>Isotomidae</taxon>
        <taxon>Proisotominae</taxon>
        <taxon>Folsomia</taxon>
    </lineage>
</organism>
<dbReference type="EMBL" id="LNIX01000001">
    <property type="protein sequence ID" value="OXA62851.1"/>
    <property type="molecule type" value="Genomic_DNA"/>
</dbReference>
<reference evidence="1 2" key="1">
    <citation type="submission" date="2015-12" db="EMBL/GenBank/DDBJ databases">
        <title>The genome of Folsomia candida.</title>
        <authorList>
            <person name="Faddeeva A."/>
            <person name="Derks M.F."/>
            <person name="Anvar Y."/>
            <person name="Smit S."/>
            <person name="Van Straalen N."/>
            <person name="Roelofs D."/>
        </authorList>
    </citation>
    <scope>NUCLEOTIDE SEQUENCE [LARGE SCALE GENOMIC DNA]</scope>
    <source>
        <strain evidence="1 2">VU population</strain>
        <tissue evidence="1">Whole body</tissue>
    </source>
</reference>